<organism evidence="1 2">
    <name type="scientific">Larkinella arboricola</name>
    <dbReference type="NCBI Taxonomy" id="643671"/>
    <lineage>
        <taxon>Bacteria</taxon>
        <taxon>Pseudomonadati</taxon>
        <taxon>Bacteroidota</taxon>
        <taxon>Cytophagia</taxon>
        <taxon>Cytophagales</taxon>
        <taxon>Spirosomataceae</taxon>
        <taxon>Larkinella</taxon>
    </lineage>
</organism>
<evidence type="ECO:0000313" key="1">
    <source>
        <dbReference type="EMBL" id="RAK00182.1"/>
    </source>
</evidence>
<reference evidence="1 2" key="1">
    <citation type="submission" date="2018-06" db="EMBL/GenBank/DDBJ databases">
        <title>Genomic Encyclopedia of Archaeal and Bacterial Type Strains, Phase II (KMG-II): from individual species to whole genera.</title>
        <authorList>
            <person name="Goeker M."/>
        </authorList>
    </citation>
    <scope>NUCLEOTIDE SEQUENCE [LARGE SCALE GENOMIC DNA]</scope>
    <source>
        <strain evidence="1 2">DSM 21851</strain>
    </source>
</reference>
<protein>
    <submittedName>
        <fullName evidence="1">Uncharacterized protein DUF4403</fullName>
    </submittedName>
</protein>
<proteinExistence type="predicted"/>
<evidence type="ECO:0000313" key="2">
    <source>
        <dbReference type="Proteomes" id="UP000248790"/>
    </source>
</evidence>
<dbReference type="AlphaFoldDB" id="A0A327X1W8"/>
<comment type="caution">
    <text evidence="1">The sequence shown here is derived from an EMBL/GenBank/DDBJ whole genome shotgun (WGS) entry which is preliminary data.</text>
</comment>
<dbReference type="RefSeq" id="WP_229310605.1">
    <property type="nucleotide sequence ID" value="NZ_QLMC01000002.1"/>
</dbReference>
<sequence length="472" mass="52246">MPTDSSTTAYPWMTTATYFRLTMGLALLLSLTNCQKTTTQAPQATGFDPAIAPATSYLAGSVTFTIKELEKKINQELDPVLVGKGSSGGKKGGVFPFRVVRSGPVRIQYTNNQIKLSAPLNLYVSSPFGAAEKTDEKPFCSLQVNFQSPLTVTPNWRLASKIQFTDYNWIVEPEIRLLGNNISLTNFAKKALDTYQAAIESAIDSAIYNELRLDQIVMPIWQGIQQPLLLDKQYGLWLLTKPVGVESSPIEGNAEQITTHLRITLETHTKLQPQKPAPFAVGLPPLQKKEQIARMTDLRIMNFIPYTDINRMLARSLKQEKKLLLGALTIKKVSVYGGQRSLIVKTDVSGLLNGTLYLRGRPTFDTTSNTLRVRNLDFDAGTVSEIPRISSSLVHDGLIKVLESFLTFPLGGEIERLPQQISKSFEEGPPGKKTNLNIGSFRLTPQQMAIRPDGIQALIRVESKVAVKVEQL</sequence>
<name>A0A327X1W8_LARAB</name>
<keyword evidence="2" id="KW-1185">Reference proteome</keyword>
<dbReference type="Pfam" id="PF14356">
    <property type="entry name" value="DUF4403"/>
    <property type="match status" value="1"/>
</dbReference>
<dbReference type="InterPro" id="IPR025515">
    <property type="entry name" value="DUF4403"/>
</dbReference>
<accession>A0A327X1W8</accession>
<dbReference type="Proteomes" id="UP000248790">
    <property type="component" value="Unassembled WGS sequence"/>
</dbReference>
<dbReference type="EMBL" id="QLMC01000002">
    <property type="protein sequence ID" value="RAK00182.1"/>
    <property type="molecule type" value="Genomic_DNA"/>
</dbReference>
<gene>
    <name evidence="1" type="ORF">LX87_01880</name>
</gene>